<evidence type="ECO:0000259" key="7">
    <source>
        <dbReference type="Pfam" id="PF17827"/>
    </source>
</evidence>
<proteinExistence type="inferred from homology"/>
<reference evidence="8 9" key="1">
    <citation type="journal article" date="2015" name="Genome Announc.">
        <title>Genome Sequence of Lactobacillus curieae CCTCC M 2011381T, a Novel Producer of Gamma-aminobutyric Acid.</title>
        <authorList>
            <person name="Wang Y."/>
            <person name="Wang Y."/>
            <person name="Lang C."/>
            <person name="Wei D."/>
            <person name="Xu P."/>
            <person name="Xie J."/>
        </authorList>
    </citation>
    <scope>NUCLEOTIDE SEQUENCE [LARGE SCALE GENOMIC DNA]</scope>
    <source>
        <strain evidence="8 9">CCTCC M 2011381</strain>
    </source>
</reference>
<evidence type="ECO:0000256" key="1">
    <source>
        <dbReference type="ARBA" id="ARBA00022603"/>
    </source>
</evidence>
<dbReference type="KEGG" id="lcu:PL11_010150"/>
<dbReference type="InterPro" id="IPR050320">
    <property type="entry name" value="N5-glutamine_MTase"/>
</dbReference>
<name>A0A1S6QKX0_9LACO</name>
<evidence type="ECO:0000256" key="2">
    <source>
        <dbReference type="ARBA" id="ARBA00022679"/>
    </source>
</evidence>
<evidence type="ECO:0000313" key="8">
    <source>
        <dbReference type="EMBL" id="AQW22268.1"/>
    </source>
</evidence>
<dbReference type="eggNOG" id="COG2890">
    <property type="taxonomic scope" value="Bacteria"/>
</dbReference>
<sequence>MSKTYFEARKWASFALKANPEFNTLADVDFIMTHLLNLSKVQLLINNQAEMPAADLQLFENVVNEIVAGTPPQYAIGKADFYGMSLEVTPDVLIPRVETEEPVDWVLENTESRSNEPLKVLDIGTGSGAIALAVKQNRPEFNVSASDISVSALRVAQRNANKLGLNVQFIESDVFSNISEEYDVIVSNPPYISESERGVMGESVITHEPHLALFAEDDGLAIYKRIAAGLSTRLLQNGQAFFEIGYQQQQSVIDLFVAANPELSVTARHDVAGNQRMIKVAK</sequence>
<keyword evidence="9" id="KW-1185">Reference proteome</keyword>
<dbReference type="Pfam" id="PF05175">
    <property type="entry name" value="MTS"/>
    <property type="match status" value="1"/>
</dbReference>
<evidence type="ECO:0000256" key="5">
    <source>
        <dbReference type="HAMAP-Rule" id="MF_02126"/>
    </source>
</evidence>
<gene>
    <name evidence="5" type="primary">prmC</name>
    <name evidence="8" type="ORF">PL11_010150</name>
</gene>
<dbReference type="SUPFAM" id="SSF53335">
    <property type="entry name" value="S-adenosyl-L-methionine-dependent methyltransferases"/>
    <property type="match status" value="1"/>
</dbReference>
<dbReference type="GO" id="GO:0102559">
    <property type="term" value="F:peptide chain release factor N(5)-glutamine methyltransferase activity"/>
    <property type="evidence" value="ECO:0007669"/>
    <property type="project" value="UniProtKB-EC"/>
</dbReference>
<comment type="caution">
    <text evidence="5">Lacks conserved residue(s) required for the propagation of feature annotation.</text>
</comment>
<keyword evidence="1 5" id="KW-0489">Methyltransferase</keyword>
<dbReference type="EMBL" id="CP018906">
    <property type="protein sequence ID" value="AQW22268.1"/>
    <property type="molecule type" value="Genomic_DNA"/>
</dbReference>
<dbReference type="InterPro" id="IPR004556">
    <property type="entry name" value="HemK-like"/>
</dbReference>
<feature type="domain" description="Release factor glutamine methyltransferase N-terminal" evidence="7">
    <location>
        <begin position="7"/>
        <end position="77"/>
    </location>
</feature>
<dbReference type="NCBIfam" id="TIGR00536">
    <property type="entry name" value="hemK_fam"/>
    <property type="match status" value="1"/>
</dbReference>
<dbReference type="NCBIfam" id="TIGR03534">
    <property type="entry name" value="RF_mod_PrmC"/>
    <property type="match status" value="1"/>
</dbReference>
<dbReference type="Gene3D" id="1.10.8.10">
    <property type="entry name" value="DNA helicase RuvA subunit, C-terminal domain"/>
    <property type="match status" value="1"/>
</dbReference>
<dbReference type="HAMAP" id="MF_02126">
    <property type="entry name" value="RF_methyltr_PrmC"/>
    <property type="match status" value="1"/>
</dbReference>
<dbReference type="GO" id="GO:0003676">
    <property type="term" value="F:nucleic acid binding"/>
    <property type="evidence" value="ECO:0007669"/>
    <property type="project" value="InterPro"/>
</dbReference>
<evidence type="ECO:0000256" key="4">
    <source>
        <dbReference type="ARBA" id="ARBA00048391"/>
    </source>
</evidence>
<dbReference type="Proteomes" id="UP000030361">
    <property type="component" value="Chromosome"/>
</dbReference>
<dbReference type="EC" id="2.1.1.297" evidence="5"/>
<dbReference type="AlphaFoldDB" id="A0A1S6QKX0"/>
<evidence type="ECO:0000259" key="6">
    <source>
        <dbReference type="Pfam" id="PF05175"/>
    </source>
</evidence>
<dbReference type="PANTHER" id="PTHR18895:SF74">
    <property type="entry name" value="MTRF1L RELEASE FACTOR GLUTAMINE METHYLTRANSFERASE"/>
    <property type="match status" value="1"/>
</dbReference>
<feature type="binding site" evidence="5">
    <location>
        <position position="188"/>
    </location>
    <ligand>
        <name>S-adenosyl-L-methionine</name>
        <dbReference type="ChEBI" id="CHEBI:59789"/>
    </ligand>
</feature>
<dbReference type="InterPro" id="IPR002052">
    <property type="entry name" value="DNA_methylase_N6_adenine_CS"/>
</dbReference>
<comment type="catalytic activity">
    <reaction evidence="4 5">
        <text>L-glutaminyl-[peptide chain release factor] + S-adenosyl-L-methionine = N(5)-methyl-L-glutaminyl-[peptide chain release factor] + S-adenosyl-L-homocysteine + H(+)</text>
        <dbReference type="Rhea" id="RHEA:42896"/>
        <dbReference type="Rhea" id="RHEA-COMP:10271"/>
        <dbReference type="Rhea" id="RHEA-COMP:10272"/>
        <dbReference type="ChEBI" id="CHEBI:15378"/>
        <dbReference type="ChEBI" id="CHEBI:30011"/>
        <dbReference type="ChEBI" id="CHEBI:57856"/>
        <dbReference type="ChEBI" id="CHEBI:59789"/>
        <dbReference type="ChEBI" id="CHEBI:61891"/>
        <dbReference type="EC" id="2.1.1.297"/>
    </reaction>
</comment>
<evidence type="ECO:0000313" key="9">
    <source>
        <dbReference type="Proteomes" id="UP000030361"/>
    </source>
</evidence>
<comment type="similarity">
    <text evidence="5">Belongs to the protein N5-glutamine methyltransferase family. PrmC subfamily.</text>
</comment>
<accession>A0A1S6QKX0</accession>
<dbReference type="PANTHER" id="PTHR18895">
    <property type="entry name" value="HEMK METHYLTRANSFERASE"/>
    <property type="match status" value="1"/>
</dbReference>
<dbReference type="InterPro" id="IPR029063">
    <property type="entry name" value="SAM-dependent_MTases_sf"/>
</dbReference>
<comment type="function">
    <text evidence="5">Methylates the class 1 translation termination release factors RF1/PrfA and RF2/PrfB on the glutamine residue of the universally conserved GGQ motif.</text>
</comment>
<evidence type="ECO:0000256" key="3">
    <source>
        <dbReference type="ARBA" id="ARBA00022691"/>
    </source>
</evidence>
<dbReference type="InterPro" id="IPR040758">
    <property type="entry name" value="PrmC_N"/>
</dbReference>
<keyword evidence="3 5" id="KW-0949">S-adenosyl-L-methionine</keyword>
<protein>
    <recommendedName>
        <fullName evidence="5">Release factor glutamine methyltransferase</fullName>
        <shortName evidence="5">RF MTase</shortName>
        <ecNumber evidence="5">2.1.1.297</ecNumber>
    </recommendedName>
    <alternativeName>
        <fullName evidence="5">N5-glutamine methyltransferase PrmC</fullName>
    </alternativeName>
    <alternativeName>
        <fullName evidence="5">Protein-(glutamine-N5) MTase PrmC</fullName>
    </alternativeName>
    <alternativeName>
        <fullName evidence="5">Protein-glutamine N-methyltransferase PrmC</fullName>
    </alternativeName>
</protein>
<feature type="domain" description="Methyltransferase small" evidence="6">
    <location>
        <begin position="118"/>
        <end position="196"/>
    </location>
</feature>
<feature type="binding site" evidence="5">
    <location>
        <begin position="188"/>
        <end position="191"/>
    </location>
    <ligand>
        <name>substrate</name>
    </ligand>
</feature>
<dbReference type="PROSITE" id="PS00092">
    <property type="entry name" value="N6_MTASE"/>
    <property type="match status" value="1"/>
</dbReference>
<dbReference type="InterPro" id="IPR007848">
    <property type="entry name" value="Small_mtfrase_dom"/>
</dbReference>
<dbReference type="Gene3D" id="3.40.50.150">
    <property type="entry name" value="Vaccinia Virus protein VP39"/>
    <property type="match status" value="1"/>
</dbReference>
<dbReference type="Pfam" id="PF17827">
    <property type="entry name" value="PrmC_N"/>
    <property type="match status" value="1"/>
</dbReference>
<feature type="binding site" evidence="5">
    <location>
        <begin position="124"/>
        <end position="128"/>
    </location>
    <ligand>
        <name>S-adenosyl-L-methionine</name>
        <dbReference type="ChEBI" id="CHEBI:59789"/>
    </ligand>
</feature>
<keyword evidence="2 5" id="KW-0808">Transferase</keyword>
<dbReference type="CDD" id="cd02440">
    <property type="entry name" value="AdoMet_MTases"/>
    <property type="match status" value="1"/>
</dbReference>
<organism evidence="8 9">
    <name type="scientific">Lentilactobacillus curieae</name>
    <dbReference type="NCBI Taxonomy" id="1138822"/>
    <lineage>
        <taxon>Bacteria</taxon>
        <taxon>Bacillati</taxon>
        <taxon>Bacillota</taxon>
        <taxon>Bacilli</taxon>
        <taxon>Lactobacillales</taxon>
        <taxon>Lactobacillaceae</taxon>
        <taxon>Lentilactobacillus</taxon>
    </lineage>
</organism>
<feature type="binding site" evidence="5">
    <location>
        <position position="147"/>
    </location>
    <ligand>
        <name>S-adenosyl-L-methionine</name>
        <dbReference type="ChEBI" id="CHEBI:59789"/>
    </ligand>
</feature>
<dbReference type="GO" id="GO:0032259">
    <property type="term" value="P:methylation"/>
    <property type="evidence" value="ECO:0007669"/>
    <property type="project" value="UniProtKB-KW"/>
</dbReference>
<dbReference type="RefSeq" id="WP_035166878.1">
    <property type="nucleotide sequence ID" value="NZ_CP018906.1"/>
</dbReference>
<dbReference type="OrthoDB" id="9800643at2"/>
<dbReference type="InterPro" id="IPR019874">
    <property type="entry name" value="RF_methyltr_PrmC"/>
</dbReference>